<reference evidence="5" key="2">
    <citation type="journal article" date="2021" name="PeerJ">
        <title>Extensive microbial diversity within the chicken gut microbiome revealed by metagenomics and culture.</title>
        <authorList>
            <person name="Gilroy R."/>
            <person name="Ravi A."/>
            <person name="Getino M."/>
            <person name="Pursley I."/>
            <person name="Horton D.L."/>
            <person name="Alikhan N.F."/>
            <person name="Baker D."/>
            <person name="Gharbi K."/>
            <person name="Hall N."/>
            <person name="Watson M."/>
            <person name="Adriaenssens E.M."/>
            <person name="Foster-Nyarko E."/>
            <person name="Jarju S."/>
            <person name="Secka A."/>
            <person name="Antonio M."/>
            <person name="Oren A."/>
            <person name="Chaudhuri R.R."/>
            <person name="La Ragione R."/>
            <person name="Hildebrand F."/>
            <person name="Pallen M.J."/>
        </authorList>
    </citation>
    <scope>NUCLEOTIDE SEQUENCE</scope>
    <source>
        <strain evidence="5">ChiBcec7-5410</strain>
    </source>
</reference>
<evidence type="ECO:0000313" key="5">
    <source>
        <dbReference type="EMBL" id="HIT94918.1"/>
    </source>
</evidence>
<dbReference type="PRINTS" id="PR00032">
    <property type="entry name" value="HTHARAC"/>
</dbReference>
<dbReference type="AlphaFoldDB" id="A0A9D1KRC2"/>
<dbReference type="SUPFAM" id="SSF46689">
    <property type="entry name" value="Homeodomain-like"/>
    <property type="match status" value="2"/>
</dbReference>
<evidence type="ECO:0000256" key="1">
    <source>
        <dbReference type="ARBA" id="ARBA00023015"/>
    </source>
</evidence>
<dbReference type="InterPro" id="IPR009057">
    <property type="entry name" value="Homeodomain-like_sf"/>
</dbReference>
<dbReference type="SMART" id="SM00342">
    <property type="entry name" value="HTH_ARAC"/>
    <property type="match status" value="1"/>
</dbReference>
<dbReference type="InterPro" id="IPR020449">
    <property type="entry name" value="Tscrpt_reg_AraC-type_HTH"/>
</dbReference>
<dbReference type="SUPFAM" id="SSF51182">
    <property type="entry name" value="RmlC-like cupins"/>
    <property type="match status" value="1"/>
</dbReference>
<evidence type="ECO:0000313" key="6">
    <source>
        <dbReference type="Proteomes" id="UP000824160"/>
    </source>
</evidence>
<evidence type="ECO:0000256" key="2">
    <source>
        <dbReference type="ARBA" id="ARBA00023125"/>
    </source>
</evidence>
<comment type="caution">
    <text evidence="5">The sequence shown here is derived from an EMBL/GenBank/DDBJ whole genome shotgun (WGS) entry which is preliminary data.</text>
</comment>
<dbReference type="PROSITE" id="PS01124">
    <property type="entry name" value="HTH_ARAC_FAMILY_2"/>
    <property type="match status" value="1"/>
</dbReference>
<dbReference type="GO" id="GO:0043565">
    <property type="term" value="F:sequence-specific DNA binding"/>
    <property type="evidence" value="ECO:0007669"/>
    <property type="project" value="InterPro"/>
</dbReference>
<evidence type="ECO:0000259" key="4">
    <source>
        <dbReference type="PROSITE" id="PS01124"/>
    </source>
</evidence>
<proteinExistence type="predicted"/>
<dbReference type="Pfam" id="PF12833">
    <property type="entry name" value="HTH_18"/>
    <property type="match status" value="1"/>
</dbReference>
<dbReference type="InterPro" id="IPR011051">
    <property type="entry name" value="RmlC_Cupin_sf"/>
</dbReference>
<reference evidence="5" key="1">
    <citation type="submission" date="2020-10" db="EMBL/GenBank/DDBJ databases">
        <authorList>
            <person name="Gilroy R."/>
        </authorList>
    </citation>
    <scope>NUCLEOTIDE SEQUENCE</scope>
    <source>
        <strain evidence="5">ChiBcec7-5410</strain>
    </source>
</reference>
<keyword evidence="2" id="KW-0238">DNA-binding</keyword>
<dbReference type="EMBL" id="DVLW01000191">
    <property type="protein sequence ID" value="HIT94918.1"/>
    <property type="molecule type" value="Genomic_DNA"/>
</dbReference>
<protein>
    <submittedName>
        <fullName evidence="5">Helix-turn-helix domain-containing protein</fullName>
    </submittedName>
</protein>
<accession>A0A9D1KRC2</accession>
<dbReference type="InterPro" id="IPR014710">
    <property type="entry name" value="RmlC-like_jellyroll"/>
</dbReference>
<feature type="domain" description="HTH araC/xylS-type" evidence="4">
    <location>
        <begin position="155"/>
        <end position="253"/>
    </location>
</feature>
<sequence length="264" mass="30672">MKKDFPIQSRNTHWRGFPQLVHLRDGMLEVWLNCQRYTLSAGDVLYIAAGTLISWQLTDAELDVLVFDPSRFMRLPGAQDITIISRVPCLCMRDDGQALVACLHNFIGGLILSPRYFENCVSDLRRIMLAYTESAYTLVPPETPAFSARQLSHLRTVLQLIENHLFEQLTLDQLAAEVGLSSKYFCRFFQKMTGMTPFTYINARRIEQACDLFVRERTTVREIAERVGYKDINYFIKTFKRYCGMTPKRFSSRYFGSVEYLCQY</sequence>
<dbReference type="GO" id="GO:0003700">
    <property type="term" value="F:DNA-binding transcription factor activity"/>
    <property type="evidence" value="ECO:0007669"/>
    <property type="project" value="InterPro"/>
</dbReference>
<keyword evidence="1" id="KW-0805">Transcription regulation</keyword>
<keyword evidence="3" id="KW-0804">Transcription</keyword>
<evidence type="ECO:0000256" key="3">
    <source>
        <dbReference type="ARBA" id="ARBA00023163"/>
    </source>
</evidence>
<dbReference type="Proteomes" id="UP000824160">
    <property type="component" value="Unassembled WGS sequence"/>
</dbReference>
<dbReference type="InterPro" id="IPR018060">
    <property type="entry name" value="HTH_AraC"/>
</dbReference>
<organism evidence="5 6">
    <name type="scientific">Candidatus Faecivivens stercoripullorum</name>
    <dbReference type="NCBI Taxonomy" id="2840805"/>
    <lineage>
        <taxon>Bacteria</taxon>
        <taxon>Bacillati</taxon>
        <taxon>Bacillota</taxon>
        <taxon>Clostridia</taxon>
        <taxon>Eubacteriales</taxon>
        <taxon>Oscillospiraceae</taxon>
        <taxon>Oscillospiraceae incertae sedis</taxon>
        <taxon>Candidatus Faecivivens</taxon>
    </lineage>
</organism>
<dbReference type="Gene3D" id="1.10.10.60">
    <property type="entry name" value="Homeodomain-like"/>
    <property type="match status" value="2"/>
</dbReference>
<dbReference type="PANTHER" id="PTHR43280:SF10">
    <property type="entry name" value="REGULATORY PROTEIN POCR"/>
    <property type="match status" value="1"/>
</dbReference>
<dbReference type="PANTHER" id="PTHR43280">
    <property type="entry name" value="ARAC-FAMILY TRANSCRIPTIONAL REGULATOR"/>
    <property type="match status" value="1"/>
</dbReference>
<gene>
    <name evidence="5" type="ORF">IAC43_07000</name>
</gene>
<dbReference type="Gene3D" id="2.60.120.10">
    <property type="entry name" value="Jelly Rolls"/>
    <property type="match status" value="1"/>
</dbReference>
<name>A0A9D1KRC2_9FIRM</name>